<dbReference type="Pfam" id="PF00067">
    <property type="entry name" value="p450"/>
    <property type="match status" value="1"/>
</dbReference>
<evidence type="ECO:0000256" key="13">
    <source>
        <dbReference type="PIRSR" id="PIRSR602401-1"/>
    </source>
</evidence>
<keyword evidence="10 13" id="KW-0408">Iron</keyword>
<comment type="cofactor">
    <cofactor evidence="1 13">
        <name>heme</name>
        <dbReference type="ChEBI" id="CHEBI:30413"/>
    </cofactor>
</comment>
<comment type="subcellular location">
    <subcellularLocation>
        <location evidence="2">Membrane</location>
    </subcellularLocation>
</comment>
<evidence type="ECO:0000256" key="11">
    <source>
        <dbReference type="ARBA" id="ARBA00023033"/>
    </source>
</evidence>
<evidence type="ECO:0000256" key="12">
    <source>
        <dbReference type="ARBA" id="ARBA00023136"/>
    </source>
</evidence>
<evidence type="ECO:0000256" key="1">
    <source>
        <dbReference type="ARBA" id="ARBA00001971"/>
    </source>
</evidence>
<dbReference type="AlphaFoldDB" id="A0A371D5F3"/>
<feature type="transmembrane region" description="Helical" evidence="15">
    <location>
        <begin position="72"/>
        <end position="90"/>
    </location>
</feature>
<dbReference type="GO" id="GO:0005506">
    <property type="term" value="F:iron ion binding"/>
    <property type="evidence" value="ECO:0007669"/>
    <property type="project" value="InterPro"/>
</dbReference>
<dbReference type="InterPro" id="IPR002401">
    <property type="entry name" value="Cyt_P450_E_grp-I"/>
</dbReference>
<keyword evidence="17" id="KW-1185">Reference proteome</keyword>
<dbReference type="GO" id="GO:0004497">
    <property type="term" value="F:monooxygenase activity"/>
    <property type="evidence" value="ECO:0007669"/>
    <property type="project" value="UniProtKB-KW"/>
</dbReference>
<keyword evidence="12 15" id="KW-0472">Membrane</keyword>
<evidence type="ECO:0000256" key="6">
    <source>
        <dbReference type="ARBA" id="ARBA00022692"/>
    </source>
</evidence>
<dbReference type="Gene3D" id="1.10.630.10">
    <property type="entry name" value="Cytochrome P450"/>
    <property type="match status" value="1"/>
</dbReference>
<organism evidence="16 17">
    <name type="scientific">Lentinus brumalis</name>
    <dbReference type="NCBI Taxonomy" id="2498619"/>
    <lineage>
        <taxon>Eukaryota</taxon>
        <taxon>Fungi</taxon>
        <taxon>Dikarya</taxon>
        <taxon>Basidiomycota</taxon>
        <taxon>Agaricomycotina</taxon>
        <taxon>Agaricomycetes</taxon>
        <taxon>Polyporales</taxon>
        <taxon>Polyporaceae</taxon>
        <taxon>Lentinus</taxon>
    </lineage>
</organism>
<comment type="similarity">
    <text evidence="4 14">Belongs to the cytochrome P450 family.</text>
</comment>
<dbReference type="PANTHER" id="PTHR46300">
    <property type="entry name" value="P450, PUTATIVE (EUROFUNG)-RELATED-RELATED"/>
    <property type="match status" value="1"/>
</dbReference>
<proteinExistence type="inferred from homology"/>
<dbReference type="Proteomes" id="UP000256964">
    <property type="component" value="Unassembled WGS sequence"/>
</dbReference>
<name>A0A371D5F3_9APHY</name>
<dbReference type="STRING" id="139420.A0A371D5F3"/>
<keyword evidence="7 13" id="KW-0479">Metal-binding</keyword>
<keyword evidence="9 14" id="KW-0560">Oxidoreductase</keyword>
<dbReference type="CDD" id="cd11065">
    <property type="entry name" value="CYP64-like"/>
    <property type="match status" value="1"/>
</dbReference>
<feature type="binding site" description="axial binding residue" evidence="13">
    <location>
        <position position="409"/>
    </location>
    <ligand>
        <name>heme</name>
        <dbReference type="ChEBI" id="CHEBI:30413"/>
    </ligand>
    <ligandPart>
        <name>Fe</name>
        <dbReference type="ChEBI" id="CHEBI:18248"/>
    </ligandPart>
</feature>
<evidence type="ECO:0000256" key="4">
    <source>
        <dbReference type="ARBA" id="ARBA00010617"/>
    </source>
</evidence>
<evidence type="ECO:0000256" key="14">
    <source>
        <dbReference type="RuleBase" id="RU000461"/>
    </source>
</evidence>
<dbReference type="InterPro" id="IPR017972">
    <property type="entry name" value="Cyt_P450_CS"/>
</dbReference>
<sequence length="485" mass="54646">MPQGPPGVPILGNVFDVPKSMPWLKFTEWKQKYGPIYSLNMAGQPIIVVNSHKITADLFDRRSIIYSDRPRLIMAGEILTGGIFMIFSGYTEVWRKMRRAGHEGFSLRASEQYQPMHLREAGLTVLDIIQHPDAWEKRMRQATASSILTAVYGWPRIGAKDKQVVDRINAHVTRIASAAIPGRYLVDIFPAMKHLPTWMAKWKREGLEWHERETEMFEEFNKGVGDRMVKGESPTCFVASLVETKERHGLTKKEAAWLAGIMFAAGAETTSVSMMNFILAMLLFPVAMQKAQAELDAVIGRDRVPTFEDRKDLPYIRALTKEVLRWRPVGPMAIPRRVTEDDCYEGYLIPKGTMVIPNIWGMNHDPEIFPEPEKFRPERFLDETGTIDVAPPDTRGMGHVTFGFGKRICVGLEFANQALFINFATILWAMNISKAADAAGREITPDPNEVIDSGVVVGPAPFPCKMTVRFPEANAVLERELALTN</sequence>
<keyword evidence="5 13" id="KW-0349">Heme</keyword>
<dbReference type="OrthoDB" id="2789670at2759"/>
<protein>
    <submittedName>
        <fullName evidence="16">Cytochrome P450</fullName>
    </submittedName>
</protein>
<gene>
    <name evidence="16" type="ORF">OH76DRAFT_1484419</name>
</gene>
<evidence type="ECO:0000256" key="8">
    <source>
        <dbReference type="ARBA" id="ARBA00022989"/>
    </source>
</evidence>
<evidence type="ECO:0000256" key="3">
    <source>
        <dbReference type="ARBA" id="ARBA00005179"/>
    </source>
</evidence>
<evidence type="ECO:0000256" key="9">
    <source>
        <dbReference type="ARBA" id="ARBA00023002"/>
    </source>
</evidence>
<comment type="pathway">
    <text evidence="3">Secondary metabolite biosynthesis.</text>
</comment>
<evidence type="ECO:0000256" key="5">
    <source>
        <dbReference type="ARBA" id="ARBA00022617"/>
    </source>
</evidence>
<evidence type="ECO:0000256" key="10">
    <source>
        <dbReference type="ARBA" id="ARBA00023004"/>
    </source>
</evidence>
<keyword evidence="6 15" id="KW-0812">Transmembrane</keyword>
<dbReference type="PANTHER" id="PTHR46300:SF2">
    <property type="entry name" value="CYTOCHROME P450 MONOOXYGENASE ALNH-RELATED"/>
    <property type="match status" value="1"/>
</dbReference>
<evidence type="ECO:0000256" key="15">
    <source>
        <dbReference type="SAM" id="Phobius"/>
    </source>
</evidence>
<dbReference type="InterPro" id="IPR001128">
    <property type="entry name" value="Cyt_P450"/>
</dbReference>
<dbReference type="PROSITE" id="PS00086">
    <property type="entry name" value="CYTOCHROME_P450"/>
    <property type="match status" value="1"/>
</dbReference>
<keyword evidence="8 15" id="KW-1133">Transmembrane helix</keyword>
<dbReference type="InterPro" id="IPR036396">
    <property type="entry name" value="Cyt_P450_sf"/>
</dbReference>
<evidence type="ECO:0000313" key="17">
    <source>
        <dbReference type="Proteomes" id="UP000256964"/>
    </source>
</evidence>
<keyword evidence="11 14" id="KW-0503">Monooxygenase</keyword>
<dbReference type="GO" id="GO:0020037">
    <property type="term" value="F:heme binding"/>
    <property type="evidence" value="ECO:0007669"/>
    <property type="project" value="InterPro"/>
</dbReference>
<dbReference type="PRINTS" id="PR00463">
    <property type="entry name" value="EP450I"/>
</dbReference>
<dbReference type="GO" id="GO:0016020">
    <property type="term" value="C:membrane"/>
    <property type="evidence" value="ECO:0007669"/>
    <property type="project" value="UniProtKB-SubCell"/>
</dbReference>
<reference evidence="16 17" key="1">
    <citation type="journal article" date="2018" name="Biotechnol. Biofuels">
        <title>Integrative visual omics of the white-rot fungus Polyporus brumalis exposes the biotechnological potential of its oxidative enzymes for delignifying raw plant biomass.</title>
        <authorList>
            <person name="Miyauchi S."/>
            <person name="Rancon A."/>
            <person name="Drula E."/>
            <person name="Hage H."/>
            <person name="Chaduli D."/>
            <person name="Favel A."/>
            <person name="Grisel S."/>
            <person name="Henrissat B."/>
            <person name="Herpoel-Gimbert I."/>
            <person name="Ruiz-Duenas F.J."/>
            <person name="Chevret D."/>
            <person name="Hainaut M."/>
            <person name="Lin J."/>
            <person name="Wang M."/>
            <person name="Pangilinan J."/>
            <person name="Lipzen A."/>
            <person name="Lesage-Meessen L."/>
            <person name="Navarro D."/>
            <person name="Riley R."/>
            <person name="Grigoriev I.V."/>
            <person name="Zhou S."/>
            <person name="Raouche S."/>
            <person name="Rosso M.N."/>
        </authorList>
    </citation>
    <scope>NUCLEOTIDE SEQUENCE [LARGE SCALE GENOMIC DNA]</scope>
    <source>
        <strain evidence="16 17">BRFM 1820</strain>
    </source>
</reference>
<dbReference type="EMBL" id="KZ857416">
    <property type="protein sequence ID" value="RDX47732.1"/>
    <property type="molecule type" value="Genomic_DNA"/>
</dbReference>
<evidence type="ECO:0000256" key="2">
    <source>
        <dbReference type="ARBA" id="ARBA00004370"/>
    </source>
</evidence>
<accession>A0A371D5F3</accession>
<evidence type="ECO:0000313" key="16">
    <source>
        <dbReference type="EMBL" id="RDX47732.1"/>
    </source>
</evidence>
<dbReference type="SUPFAM" id="SSF48264">
    <property type="entry name" value="Cytochrome P450"/>
    <property type="match status" value="1"/>
</dbReference>
<dbReference type="GO" id="GO:0016705">
    <property type="term" value="F:oxidoreductase activity, acting on paired donors, with incorporation or reduction of molecular oxygen"/>
    <property type="evidence" value="ECO:0007669"/>
    <property type="project" value="InterPro"/>
</dbReference>
<dbReference type="PRINTS" id="PR00385">
    <property type="entry name" value="P450"/>
</dbReference>
<evidence type="ECO:0000256" key="7">
    <source>
        <dbReference type="ARBA" id="ARBA00022723"/>
    </source>
</evidence>
<dbReference type="InterPro" id="IPR050364">
    <property type="entry name" value="Cytochrome_P450_fung"/>
</dbReference>
<feature type="transmembrane region" description="Helical" evidence="15">
    <location>
        <begin position="255"/>
        <end position="284"/>
    </location>
</feature>